<organism evidence="1 2">
    <name type="scientific">Providencia stuartii ATCC 25827</name>
    <dbReference type="NCBI Taxonomy" id="471874"/>
    <lineage>
        <taxon>Bacteria</taxon>
        <taxon>Pseudomonadati</taxon>
        <taxon>Pseudomonadota</taxon>
        <taxon>Gammaproteobacteria</taxon>
        <taxon>Enterobacterales</taxon>
        <taxon>Morganellaceae</taxon>
        <taxon>Providencia</taxon>
    </lineage>
</organism>
<dbReference type="AlphaFoldDB" id="A0AA86YX87"/>
<dbReference type="EMBL" id="ABJD02000101">
    <property type="protein sequence ID" value="EDU60244.1"/>
    <property type="molecule type" value="Genomic_DNA"/>
</dbReference>
<reference evidence="2" key="2">
    <citation type="submission" date="2008-04" db="EMBL/GenBank/DDBJ databases">
        <title>Draft genome sequence of Providencia stuartii(ATCC 25827).</title>
        <authorList>
            <person name="Sudarsanam P."/>
            <person name="Ley R."/>
            <person name="Guruge J."/>
            <person name="Turnbaugh P.J."/>
            <person name="Mahowald M."/>
            <person name="Liep D."/>
            <person name="Gordon J."/>
        </authorList>
    </citation>
    <scope>NUCLEOTIDE SEQUENCE [LARGE SCALE GENOMIC DNA]</scope>
    <source>
        <strain evidence="2">ATCC 25827</strain>
    </source>
</reference>
<sequence>MIHNLLNNSNQQLNADRRVFLAFTFLSLFTSSRSYYHLPSTPLAISQ</sequence>
<reference evidence="1 2" key="3">
    <citation type="submission" date="2008-05" db="EMBL/GenBank/DDBJ databases">
        <authorList>
            <person name="Fulton L."/>
            <person name="Clifton S."/>
            <person name="Fulton B."/>
            <person name="Xu J."/>
            <person name="Minx P."/>
            <person name="Pepin K.H."/>
            <person name="Johnson M."/>
            <person name="Thiruvilangam P."/>
            <person name="Bhonagiri V."/>
            <person name="Nash W.E."/>
            <person name="Mardis E.R."/>
            <person name="Wilson R.K."/>
        </authorList>
    </citation>
    <scope>NUCLEOTIDE SEQUENCE [LARGE SCALE GENOMIC DNA]</scope>
    <source>
        <strain evidence="1 2">ATCC 25827</strain>
    </source>
</reference>
<evidence type="ECO:0000313" key="1">
    <source>
        <dbReference type="EMBL" id="EDU60244.1"/>
    </source>
</evidence>
<comment type="caution">
    <text evidence="1">The sequence shown here is derived from an EMBL/GenBank/DDBJ whole genome shotgun (WGS) entry which is preliminary data.</text>
</comment>
<gene>
    <name evidence="1" type="ORF">PROSTU_03450</name>
</gene>
<evidence type="ECO:0000313" key="2">
    <source>
        <dbReference type="Proteomes" id="UP000004506"/>
    </source>
</evidence>
<name>A0AA86YX87_PROST</name>
<accession>A0AA86YX87</accession>
<proteinExistence type="predicted"/>
<protein>
    <submittedName>
        <fullName evidence="1">Uncharacterized protein</fullName>
    </submittedName>
</protein>
<dbReference type="Proteomes" id="UP000004506">
    <property type="component" value="Unassembled WGS sequence"/>
</dbReference>
<reference evidence="2" key="1">
    <citation type="submission" date="2008-04" db="EMBL/GenBank/DDBJ databases">
        <title>Draft genome sequence of Providencia stuartii (ATCC 25827).</title>
        <authorList>
            <person name="Sudarsanam P."/>
            <person name="Ley R."/>
            <person name="Guruge J."/>
            <person name="Turnbaugh P.J."/>
            <person name="Mahowald M."/>
            <person name="Liep D."/>
            <person name="Gordon J."/>
        </authorList>
    </citation>
    <scope>NUCLEOTIDE SEQUENCE [LARGE SCALE GENOMIC DNA]</scope>
    <source>
        <strain evidence="2">ATCC 25827</strain>
    </source>
</reference>